<keyword evidence="2" id="KW-1185">Reference proteome</keyword>
<dbReference type="EMBL" id="CP041637">
    <property type="protein sequence ID" value="QDO94131.1"/>
    <property type="molecule type" value="Genomic_DNA"/>
</dbReference>
<keyword evidence="1" id="KW-0378">Hydrolase</keyword>
<gene>
    <name evidence="1" type="ORF">FNB79_09115</name>
</gene>
<dbReference type="OrthoDB" id="659408at2"/>
<dbReference type="InterPro" id="IPR029058">
    <property type="entry name" value="AB_hydrolase_fold"/>
</dbReference>
<evidence type="ECO:0000313" key="1">
    <source>
        <dbReference type="EMBL" id="QDO94131.1"/>
    </source>
</evidence>
<name>A0A516GRI5_9FLAO</name>
<dbReference type="RefSeq" id="WP_143381019.1">
    <property type="nucleotide sequence ID" value="NZ_CP041637.1"/>
</dbReference>
<proteinExistence type="predicted"/>
<evidence type="ECO:0000313" key="2">
    <source>
        <dbReference type="Proteomes" id="UP000319209"/>
    </source>
</evidence>
<accession>A0A516GRI5</accession>
<dbReference type="KEGG" id="fop:FNB79_09115"/>
<dbReference type="GO" id="GO:0016787">
    <property type="term" value="F:hydrolase activity"/>
    <property type="evidence" value="ECO:0007669"/>
    <property type="project" value="UniProtKB-KW"/>
</dbReference>
<dbReference type="AlphaFoldDB" id="A0A516GRI5"/>
<sequence>MNQDIIHVYFMPGMAANSTIFEYIKLPKARFKIHLLEWVLPYKNETLSEYAKRICEGIKEDNPVLVGVSFGGILVQEMSKHIKTRKVIVISSVLTKHELPKRMKLAKVTKIYKYLPTHLVRDFETYTKYTFGSNLERRVKLYKKYLSVRDKNYLDWAIEQVVCWEQEQPLPNTIHIHGDKDAVFPYQYIKNCITVKEGTHIMIINKYKWFNENLPQLILDDKVA</sequence>
<reference evidence="1 2" key="1">
    <citation type="submission" date="2019-07" db="EMBL/GenBank/DDBJ databases">
        <title>Genome sequencing for Formosa sp. PS13.</title>
        <authorList>
            <person name="Park S.-J."/>
        </authorList>
    </citation>
    <scope>NUCLEOTIDE SEQUENCE [LARGE SCALE GENOMIC DNA]</scope>
    <source>
        <strain evidence="1 2">PS13</strain>
    </source>
</reference>
<protein>
    <submittedName>
        <fullName evidence="1">Alpha/beta hydrolase</fullName>
    </submittedName>
</protein>
<dbReference type="Proteomes" id="UP000319209">
    <property type="component" value="Chromosome"/>
</dbReference>
<organism evidence="1 2">
    <name type="scientific">Formosa sediminum</name>
    <dbReference type="NCBI Taxonomy" id="2594004"/>
    <lineage>
        <taxon>Bacteria</taxon>
        <taxon>Pseudomonadati</taxon>
        <taxon>Bacteroidota</taxon>
        <taxon>Flavobacteriia</taxon>
        <taxon>Flavobacteriales</taxon>
        <taxon>Flavobacteriaceae</taxon>
        <taxon>Formosa</taxon>
    </lineage>
</organism>
<dbReference type="Gene3D" id="3.40.50.1820">
    <property type="entry name" value="alpha/beta hydrolase"/>
    <property type="match status" value="1"/>
</dbReference>
<dbReference type="SUPFAM" id="SSF53474">
    <property type="entry name" value="alpha/beta-Hydrolases"/>
    <property type="match status" value="1"/>
</dbReference>